<name>A0AB33TDM1_9MYCO</name>
<dbReference type="EMBL" id="CSUW01000012">
    <property type="protein sequence ID" value="CPT61474.1"/>
    <property type="molecule type" value="Genomic_DNA"/>
</dbReference>
<sequence length="203" mass="22016">MGGGFLLGFAILDSQQSSDETAVWLTCRDGSRVGHTNAVVIGRDDEHHDYKVWSLTAGRAVVLTAGTTPPLAFQHTLSLDAFDGLVRETSDHQKSIAAAVADYARRGKNPNLVIPTFAKAPQLAMDSRDQPAYRALSVANYVASVWAAWLGADEQRLRRSVDPRTGETPWIMPEELGSTVLAEFPQGFAQLVHAEPATKCLIT</sequence>
<reference evidence="1 2" key="1">
    <citation type="submission" date="2015-03" db="EMBL/GenBank/DDBJ databases">
        <authorList>
            <consortium name="Pathogen Informatics"/>
            <person name="Murphy D."/>
        </authorList>
    </citation>
    <scope>NUCLEOTIDE SEQUENCE [LARGE SCALE GENOMIC DNA]</scope>
    <source>
        <strain evidence="1 2">PAP036</strain>
    </source>
</reference>
<evidence type="ECO:0000313" key="2">
    <source>
        <dbReference type="Proteomes" id="UP000038487"/>
    </source>
</evidence>
<dbReference type="AlphaFoldDB" id="A0AB33TDM1"/>
<evidence type="ECO:0000313" key="1">
    <source>
        <dbReference type="EMBL" id="CPT61474.1"/>
    </source>
</evidence>
<organism evidence="1 2">
    <name type="scientific">Mycobacteroides abscessus</name>
    <dbReference type="NCBI Taxonomy" id="36809"/>
    <lineage>
        <taxon>Bacteria</taxon>
        <taxon>Bacillati</taxon>
        <taxon>Actinomycetota</taxon>
        <taxon>Actinomycetes</taxon>
        <taxon>Mycobacteriales</taxon>
        <taxon>Mycobacteriaceae</taxon>
        <taxon>Mycobacteroides</taxon>
    </lineage>
</organism>
<gene>
    <name evidence="1" type="ORF">ERS075527_04645</name>
</gene>
<protein>
    <submittedName>
        <fullName evidence="1">Uncharacterized protein</fullName>
    </submittedName>
</protein>
<accession>A0AB33TDM1</accession>
<comment type="caution">
    <text evidence="1">The sequence shown here is derived from an EMBL/GenBank/DDBJ whole genome shotgun (WGS) entry which is preliminary data.</text>
</comment>
<dbReference type="RefSeq" id="WP_016886813.1">
    <property type="nucleotide sequence ID" value="NZ_QDEW01000008.1"/>
</dbReference>
<dbReference type="Proteomes" id="UP000038487">
    <property type="component" value="Unassembled WGS sequence"/>
</dbReference>
<proteinExistence type="predicted"/>